<evidence type="ECO:0000256" key="1">
    <source>
        <dbReference type="SAM" id="MobiDB-lite"/>
    </source>
</evidence>
<keyword evidence="2" id="KW-0378">Hydrolase</keyword>
<dbReference type="GO" id="GO:0016787">
    <property type="term" value="F:hydrolase activity"/>
    <property type="evidence" value="ECO:0007669"/>
    <property type="project" value="UniProtKB-KW"/>
</dbReference>
<feature type="region of interest" description="Disordered" evidence="1">
    <location>
        <begin position="145"/>
        <end position="192"/>
    </location>
</feature>
<feature type="region of interest" description="Disordered" evidence="1">
    <location>
        <begin position="569"/>
        <end position="606"/>
    </location>
</feature>
<gene>
    <name evidence="2" type="ORF">AKAME5_002903100</name>
</gene>
<dbReference type="Proteomes" id="UP001279410">
    <property type="component" value="Unassembled WGS sequence"/>
</dbReference>
<sequence>MLRLRLPSTGRPGLPRKRCPPASQPQPRGAVDRPSLPACSDVAAGRARSAAVGQTHLKVAGSQFAAATGLVCPSRTSSLPERPPSLGRRAAHQPMPPSRACVPAHDSIVRGKRVCLRRIIALRIVNKHASEPNVQVQFRMRQTGDVCEGQRTADQPTARSEPARRPARQLRLRPGHRRSKAARLARRRTHHPPVARSVVGYPVHPARCLVNSLCQQPISQVWFTNEAEPDKRPEPKSEHCFRRAASAATDVRMLRKPVLFRPRPGVTFTPGKGDSFERCVSEAELLLDQSVRLEQAGEVAASLSAVNEAVSKLRPMAAESGASSHSRLQRCMRRARSLQQRMQLQKQQDSEAVRQQPQQPEQQQEEGQQLQEQSSEKPLALQILLTNRQGDQSATSQDQQALPLSPCLVKPPPPTTNSVSDPASSTVAPTCSPREDSRTGGPCSCTEKPLSNTGSLPALCVDNWEQSPLDDLAPPLLPDDADHSAQWARKPPVPIPAQAPPPSRLYSRTPSPVNTNDRCHLMMQDEPYYIRQPQTPPPVSSPATRLAPTPPTCPTRNWSCLHLDMPDVVDSPDPPTYTPPDLPFSAPPPPVNQPGRTSSPPPSQDYRAALPVERWAENVNRYYGSQTAAGGGGGGGEGEEAVPSEELSELDSLYQASLLAPSMHRGSRGVSPQPTSNKPAFCSMSPLNRPFNTAGGLRPRVGGFLYPPAFRLCLLRDAKSRIMCKPAV</sequence>
<evidence type="ECO:0000313" key="3">
    <source>
        <dbReference type="Proteomes" id="UP001279410"/>
    </source>
</evidence>
<evidence type="ECO:0000313" key="2">
    <source>
        <dbReference type="EMBL" id="GLD60871.1"/>
    </source>
</evidence>
<dbReference type="AlphaFoldDB" id="A0AAD3RAA7"/>
<feature type="region of interest" description="Disordered" evidence="1">
    <location>
        <begin position="1"/>
        <end position="37"/>
    </location>
</feature>
<accession>A0AAD3RAA7</accession>
<feature type="region of interest" description="Disordered" evidence="1">
    <location>
        <begin position="471"/>
        <end position="511"/>
    </location>
</feature>
<keyword evidence="3" id="KW-1185">Reference proteome</keyword>
<reference evidence="2" key="1">
    <citation type="submission" date="2022-08" db="EMBL/GenBank/DDBJ databases">
        <title>Genome sequencing of akame (Lates japonicus).</title>
        <authorList>
            <person name="Hashiguchi Y."/>
            <person name="Takahashi H."/>
        </authorList>
    </citation>
    <scope>NUCLEOTIDE SEQUENCE</scope>
    <source>
        <strain evidence="2">Kochi</strain>
    </source>
</reference>
<feature type="compositionally biased region" description="Pro residues" evidence="1">
    <location>
        <begin position="491"/>
        <end position="503"/>
    </location>
</feature>
<feature type="compositionally biased region" description="Basic residues" evidence="1">
    <location>
        <begin position="165"/>
        <end position="192"/>
    </location>
</feature>
<feature type="compositionally biased region" description="Polar residues" evidence="1">
    <location>
        <begin position="389"/>
        <end position="400"/>
    </location>
</feature>
<feature type="region of interest" description="Disordered" evidence="1">
    <location>
        <begin position="317"/>
        <end position="376"/>
    </location>
</feature>
<feature type="region of interest" description="Disordered" evidence="1">
    <location>
        <begin position="73"/>
        <end position="99"/>
    </location>
</feature>
<protein>
    <submittedName>
        <fullName evidence="2">Inactive ubiquitin carboxyl-terminal hydrolase 54-like isoform X1</fullName>
    </submittedName>
</protein>
<dbReference type="EMBL" id="BRZM01004975">
    <property type="protein sequence ID" value="GLD60871.1"/>
    <property type="molecule type" value="Genomic_DNA"/>
</dbReference>
<name>A0AAD3RAA7_LATJO</name>
<feature type="compositionally biased region" description="Pro residues" evidence="1">
    <location>
        <begin position="572"/>
        <end position="592"/>
    </location>
</feature>
<feature type="compositionally biased region" description="Basic residues" evidence="1">
    <location>
        <begin position="327"/>
        <end position="336"/>
    </location>
</feature>
<feature type="compositionally biased region" description="Polar residues" evidence="1">
    <location>
        <begin position="416"/>
        <end position="429"/>
    </location>
</feature>
<feature type="region of interest" description="Disordered" evidence="1">
    <location>
        <begin position="626"/>
        <end position="645"/>
    </location>
</feature>
<proteinExistence type="predicted"/>
<feature type="region of interest" description="Disordered" evidence="1">
    <location>
        <begin position="389"/>
        <end position="452"/>
    </location>
</feature>
<organism evidence="2 3">
    <name type="scientific">Lates japonicus</name>
    <name type="common">Japanese lates</name>
    <dbReference type="NCBI Taxonomy" id="270547"/>
    <lineage>
        <taxon>Eukaryota</taxon>
        <taxon>Metazoa</taxon>
        <taxon>Chordata</taxon>
        <taxon>Craniata</taxon>
        <taxon>Vertebrata</taxon>
        <taxon>Euteleostomi</taxon>
        <taxon>Actinopterygii</taxon>
        <taxon>Neopterygii</taxon>
        <taxon>Teleostei</taxon>
        <taxon>Neoteleostei</taxon>
        <taxon>Acanthomorphata</taxon>
        <taxon>Carangaria</taxon>
        <taxon>Carangaria incertae sedis</taxon>
        <taxon>Centropomidae</taxon>
        <taxon>Lates</taxon>
    </lineage>
</organism>
<comment type="caution">
    <text evidence="2">The sequence shown here is derived from an EMBL/GenBank/DDBJ whole genome shotgun (WGS) entry which is preliminary data.</text>
</comment>
<feature type="compositionally biased region" description="Low complexity" evidence="1">
    <location>
        <begin position="355"/>
        <end position="373"/>
    </location>
</feature>